<feature type="region of interest" description="Disordered" evidence="1">
    <location>
        <begin position="1"/>
        <end position="24"/>
    </location>
</feature>
<name>A0ABQ7FI73_9ACTN</name>
<comment type="caution">
    <text evidence="3">The sequence shown here is derived from an EMBL/GenBank/DDBJ whole genome shotgun (WGS) entry which is preliminary data.</text>
</comment>
<accession>A0ABQ7FI73</accession>
<evidence type="ECO:0000313" key="3">
    <source>
        <dbReference type="EMBL" id="KAF4407511.1"/>
    </source>
</evidence>
<keyword evidence="4" id="KW-1185">Reference proteome</keyword>
<dbReference type="EMBL" id="WHPN01000312">
    <property type="protein sequence ID" value="KAF4407511.1"/>
    <property type="molecule type" value="Genomic_DNA"/>
</dbReference>
<gene>
    <name evidence="3" type="ORF">GCU69_19185</name>
</gene>
<evidence type="ECO:0000259" key="2">
    <source>
        <dbReference type="Pfam" id="PF04149"/>
    </source>
</evidence>
<dbReference type="Pfam" id="PF04149">
    <property type="entry name" value="DUF397"/>
    <property type="match status" value="1"/>
</dbReference>
<reference evidence="3 4" key="1">
    <citation type="submission" date="2019-10" db="EMBL/GenBank/DDBJ databases">
        <title>Streptomyces tenebrisbrunneis sp.nov., an endogenous actinomycete isolated from of Lycium ruthenicum.</title>
        <authorList>
            <person name="Ma L."/>
        </authorList>
    </citation>
    <scope>NUCLEOTIDE SEQUENCE [LARGE SCALE GENOMIC DNA]</scope>
    <source>
        <strain evidence="3 4">TRM 66187</strain>
    </source>
</reference>
<sequence length="84" mass="9276">MERTGSGVRADRTGGVVWRRSRHSGPGGNCVELADLPTGDAVAVRDSRRPEGPVLIWSRGELDRFLRVIKAGRRLHRTGESVRD</sequence>
<proteinExistence type="predicted"/>
<protein>
    <submittedName>
        <fullName evidence="3">DUF397 domain-containing protein</fullName>
    </submittedName>
</protein>
<evidence type="ECO:0000256" key="1">
    <source>
        <dbReference type="SAM" id="MobiDB-lite"/>
    </source>
</evidence>
<dbReference type="RefSeq" id="WP_098750117.1">
    <property type="nucleotide sequence ID" value="NZ_WHPN01000312.1"/>
</dbReference>
<evidence type="ECO:0000313" key="4">
    <source>
        <dbReference type="Proteomes" id="UP000621266"/>
    </source>
</evidence>
<dbReference type="Proteomes" id="UP000621266">
    <property type="component" value="Unassembled WGS sequence"/>
</dbReference>
<organism evidence="3 4">
    <name type="scientific">Streptomyces lycii</name>
    <dbReference type="NCBI Taxonomy" id="2654337"/>
    <lineage>
        <taxon>Bacteria</taxon>
        <taxon>Bacillati</taxon>
        <taxon>Actinomycetota</taxon>
        <taxon>Actinomycetes</taxon>
        <taxon>Kitasatosporales</taxon>
        <taxon>Streptomycetaceae</taxon>
        <taxon>Streptomyces</taxon>
    </lineage>
</organism>
<dbReference type="InterPro" id="IPR007278">
    <property type="entry name" value="DUF397"/>
</dbReference>
<feature type="domain" description="DUF397" evidence="2">
    <location>
        <begin position="17"/>
        <end position="70"/>
    </location>
</feature>